<organism evidence="2 3">
    <name type="scientific">Phytophthora nicotianae (strain INRA-310)</name>
    <name type="common">Phytophthora parasitica</name>
    <dbReference type="NCBI Taxonomy" id="761204"/>
    <lineage>
        <taxon>Eukaryota</taxon>
        <taxon>Sar</taxon>
        <taxon>Stramenopiles</taxon>
        <taxon>Oomycota</taxon>
        <taxon>Peronosporomycetes</taxon>
        <taxon>Peronosporales</taxon>
        <taxon>Peronosporaceae</taxon>
        <taxon>Phytophthora</taxon>
    </lineage>
</organism>
<proteinExistence type="predicted"/>
<gene>
    <name evidence="2" type="ORF">PPTG_21968</name>
</gene>
<protein>
    <submittedName>
        <fullName evidence="2">Uncharacterized protein</fullName>
    </submittedName>
</protein>
<dbReference type="GeneID" id="20190567"/>
<dbReference type="EMBL" id="KI669570">
    <property type="protein sequence ID" value="ETN15591.1"/>
    <property type="molecule type" value="Genomic_DNA"/>
</dbReference>
<dbReference type="Proteomes" id="UP000018817">
    <property type="component" value="Unassembled WGS sequence"/>
</dbReference>
<evidence type="ECO:0000313" key="2">
    <source>
        <dbReference type="EMBL" id="ETN15591.1"/>
    </source>
</evidence>
<name>W2QRK3_PHYN3</name>
<sequence>MFDALDEEKEGTIDGPRQITNALDRQQELFQAARRNPGGSEATPVGQGPSINPRGYWPPEESFGAELFLAELKAPRGLIECPTSKDAYERALGQGFISSTLLMVSLILIQCKFCFGVLSFDPDPA</sequence>
<dbReference type="RefSeq" id="XP_008899384.1">
    <property type="nucleotide sequence ID" value="XM_008901136.1"/>
</dbReference>
<dbReference type="VEuPathDB" id="FungiDB:PPTG_21968"/>
<evidence type="ECO:0000313" key="3">
    <source>
        <dbReference type="Proteomes" id="UP000018817"/>
    </source>
</evidence>
<accession>W2QRK3</accession>
<reference evidence="2 3" key="2">
    <citation type="submission" date="2013-11" db="EMBL/GenBank/DDBJ databases">
        <title>The Genome Sequence of Phytophthora parasitica INRA-310.</title>
        <authorList>
            <consortium name="The Broad Institute Genomics Platform"/>
            <person name="Russ C."/>
            <person name="Tyler B."/>
            <person name="Panabieres F."/>
            <person name="Shan W."/>
            <person name="Tripathy S."/>
            <person name="Grunwald N."/>
            <person name="Machado M."/>
            <person name="Johnson C.S."/>
            <person name="Arredondo F."/>
            <person name="Hong C."/>
            <person name="Coffey M."/>
            <person name="Young S.K."/>
            <person name="Zeng Q."/>
            <person name="Gargeya S."/>
            <person name="Fitzgerald M."/>
            <person name="Abouelleil A."/>
            <person name="Alvarado L."/>
            <person name="Chapman S.B."/>
            <person name="Gainer-Dewar J."/>
            <person name="Goldberg J."/>
            <person name="Griggs A."/>
            <person name="Gujja S."/>
            <person name="Hansen M."/>
            <person name="Howarth C."/>
            <person name="Imamovic A."/>
            <person name="Ireland A."/>
            <person name="Larimer J."/>
            <person name="McCowan C."/>
            <person name="Murphy C."/>
            <person name="Pearson M."/>
            <person name="Poon T.W."/>
            <person name="Priest M."/>
            <person name="Roberts A."/>
            <person name="Saif S."/>
            <person name="Shea T."/>
            <person name="Sykes S."/>
            <person name="Wortman J."/>
            <person name="Nusbaum C."/>
            <person name="Birren B."/>
        </authorList>
    </citation>
    <scope>NUCLEOTIDE SEQUENCE [LARGE SCALE GENOMIC DNA]</scope>
    <source>
        <strain evidence="2 3">INRA-310</strain>
    </source>
</reference>
<dbReference type="OMA" id="PFEESFG"/>
<reference evidence="3" key="1">
    <citation type="submission" date="2011-12" db="EMBL/GenBank/DDBJ databases">
        <authorList>
            <consortium name="The Broad Institute Genome Sequencing Platform"/>
            <person name="Russ C."/>
            <person name="Tyler B."/>
            <person name="Panabieres F."/>
            <person name="Shan W."/>
            <person name="Tripathy S."/>
            <person name="Grunwald N."/>
            <person name="Machado M."/>
            <person name="Young S.K."/>
            <person name="Zeng Q."/>
            <person name="Gargeya S."/>
            <person name="Fitzgerald M."/>
            <person name="Haas B."/>
            <person name="Abouelleil A."/>
            <person name="Alvarado L."/>
            <person name="Arachchi H.M."/>
            <person name="Berlin A."/>
            <person name="Chapman S.B."/>
            <person name="Gearin G."/>
            <person name="Goldberg J."/>
            <person name="Griggs A."/>
            <person name="Gujja S."/>
            <person name="Hansen M."/>
            <person name="Heiman D."/>
            <person name="Howarth C."/>
            <person name="Larimer J."/>
            <person name="Lui A."/>
            <person name="MacDonald P.J.P."/>
            <person name="McCowen C."/>
            <person name="Montmayeur A."/>
            <person name="Murphy C."/>
            <person name="Neiman D."/>
            <person name="Pearson M."/>
            <person name="Priest M."/>
            <person name="Roberts A."/>
            <person name="Saif S."/>
            <person name="Shea T."/>
            <person name="Sisk P."/>
            <person name="Stolte C."/>
            <person name="Sykes S."/>
            <person name="Wortman J."/>
            <person name="Nusbaum C."/>
            <person name="Birren B."/>
        </authorList>
    </citation>
    <scope>NUCLEOTIDE SEQUENCE [LARGE SCALE GENOMIC DNA]</scope>
    <source>
        <strain evidence="3">INRA-310</strain>
    </source>
</reference>
<evidence type="ECO:0000256" key="1">
    <source>
        <dbReference type="SAM" id="MobiDB-lite"/>
    </source>
</evidence>
<feature type="region of interest" description="Disordered" evidence="1">
    <location>
        <begin position="30"/>
        <end position="56"/>
    </location>
</feature>
<dbReference type="AlphaFoldDB" id="W2QRK3"/>
<dbReference type="OrthoDB" id="146150at2759"/>